<dbReference type="Proteomes" id="UP000033754">
    <property type="component" value="Unassembled WGS sequence"/>
</dbReference>
<protein>
    <submittedName>
        <fullName evidence="1">Uncharacterized protein</fullName>
    </submittedName>
</protein>
<evidence type="ECO:0000313" key="2">
    <source>
        <dbReference type="Proteomes" id="UP000033754"/>
    </source>
</evidence>
<comment type="caution">
    <text evidence="1">The sequence shown here is derived from an EMBL/GenBank/DDBJ whole genome shotgun (WGS) entry which is preliminary data.</text>
</comment>
<evidence type="ECO:0000313" key="1">
    <source>
        <dbReference type="EMBL" id="KJV62841.1"/>
    </source>
</evidence>
<dbReference type="AlphaFoldDB" id="A0A0F3N528"/>
<proteinExistence type="predicted"/>
<accession>A0A0F3N528</accession>
<name>A0A0F3N528_ANAPH</name>
<organism evidence="1 2">
    <name type="scientific">Anaplasma phagocytophilum str. NCH-1</name>
    <dbReference type="NCBI Taxonomy" id="1359161"/>
    <lineage>
        <taxon>Bacteria</taxon>
        <taxon>Pseudomonadati</taxon>
        <taxon>Pseudomonadota</taxon>
        <taxon>Alphaproteobacteria</taxon>
        <taxon>Rickettsiales</taxon>
        <taxon>Anaplasmataceae</taxon>
        <taxon>Anaplasma</taxon>
        <taxon>phagocytophilum group</taxon>
    </lineage>
</organism>
<reference evidence="1 2" key="1">
    <citation type="submission" date="2015-01" db="EMBL/GenBank/DDBJ databases">
        <title>Genome Sequencing of Rickettsiales.</title>
        <authorList>
            <person name="Daugherty S.C."/>
            <person name="Su Q."/>
            <person name="Abolude K."/>
            <person name="Beier-Sexton M."/>
            <person name="Carlyon J.A."/>
            <person name="Carter R."/>
            <person name="Day N.P."/>
            <person name="Dumler S.J."/>
            <person name="Dyachenko V."/>
            <person name="Godinez A."/>
            <person name="Kurtti T.J."/>
            <person name="Lichay M."/>
            <person name="Mullins K.E."/>
            <person name="Ott S."/>
            <person name="Pappas-Brown V."/>
            <person name="Paris D.H."/>
            <person name="Patel P."/>
            <person name="Richards A.L."/>
            <person name="Sadzewicz L."/>
            <person name="Sears K."/>
            <person name="Seidman D."/>
            <person name="Sengamalay N."/>
            <person name="Stenos J."/>
            <person name="Tallon L.J."/>
            <person name="Vincent G."/>
            <person name="Fraser C.M."/>
            <person name="Munderloh U."/>
            <person name="Dunning-Hotopp J.C."/>
        </authorList>
    </citation>
    <scope>NUCLEOTIDE SEQUENCE [LARGE SCALE GENOMIC DNA]</scope>
    <source>
        <strain evidence="1 2">NCH-1</strain>
    </source>
</reference>
<dbReference type="EMBL" id="LANT01000009">
    <property type="protein sequence ID" value="KJV62841.1"/>
    <property type="molecule type" value="Genomic_DNA"/>
</dbReference>
<gene>
    <name evidence="1" type="ORF">EPHNCH_1456</name>
</gene>
<sequence>MIFRLIYRTFTPYSNPREYACSADPILCSVCLECAPTAAYSPLPQNCTSTTQQDSVGQIASRE</sequence>
<dbReference type="PATRIC" id="fig|1359161.3.peg.1657"/>